<evidence type="ECO:0000313" key="1">
    <source>
        <dbReference type="EMBL" id="SDN68158.1"/>
    </source>
</evidence>
<evidence type="ECO:0000313" key="2">
    <source>
        <dbReference type="Proteomes" id="UP000199134"/>
    </source>
</evidence>
<comment type="caution">
    <text evidence="1">The sequence shown here is derived from an EMBL/GenBank/DDBJ whole genome shotgun (WGS) entry which is preliminary data.</text>
</comment>
<name>A0A1H0DDH0_9BACT</name>
<organism evidence="1 2">
    <name type="scientific">Prevotella communis</name>
    <dbReference type="NCBI Taxonomy" id="2913614"/>
    <lineage>
        <taxon>Bacteria</taxon>
        <taxon>Pseudomonadati</taxon>
        <taxon>Bacteroidota</taxon>
        <taxon>Bacteroidia</taxon>
        <taxon>Bacteroidales</taxon>
        <taxon>Prevotellaceae</taxon>
        <taxon>Prevotella</taxon>
    </lineage>
</organism>
<proteinExistence type="predicted"/>
<dbReference type="Proteomes" id="UP000199134">
    <property type="component" value="Unassembled WGS sequence"/>
</dbReference>
<dbReference type="EMBL" id="FNIW01000002">
    <property type="protein sequence ID" value="SDN68158.1"/>
    <property type="molecule type" value="Genomic_DNA"/>
</dbReference>
<reference evidence="2" key="1">
    <citation type="submission" date="2016-10" db="EMBL/GenBank/DDBJ databases">
        <authorList>
            <person name="de Groot N.N."/>
        </authorList>
    </citation>
    <scope>NUCLEOTIDE SEQUENCE [LARGE SCALE GENOMIC DNA]</scope>
    <source>
        <strain evidence="2">BP1-145</strain>
    </source>
</reference>
<accession>A0A1H0DDH0</accession>
<dbReference type="AlphaFoldDB" id="A0A1H0DDH0"/>
<gene>
    <name evidence="1" type="ORF">SAMN04487900_10214</name>
</gene>
<protein>
    <submittedName>
        <fullName evidence="1">Uncharacterized protein</fullName>
    </submittedName>
</protein>
<sequence length="32" mass="3566">MYISIISQASKKIAAAKVQNLIEINENSMKKT</sequence>